<keyword evidence="3" id="KW-0731">Sigma factor</keyword>
<dbReference type="InterPro" id="IPR014327">
    <property type="entry name" value="RNA_pol_sigma70_bacteroid"/>
</dbReference>
<dbReference type="InterPro" id="IPR036388">
    <property type="entry name" value="WH-like_DNA-bd_sf"/>
</dbReference>
<dbReference type="SUPFAM" id="SSF88946">
    <property type="entry name" value="Sigma2 domain of RNA polymerase sigma factors"/>
    <property type="match status" value="1"/>
</dbReference>
<feature type="domain" description="RNA polymerase sigma-70 region 2" evidence="5">
    <location>
        <begin position="12"/>
        <end position="78"/>
    </location>
</feature>
<reference evidence="7 8" key="1">
    <citation type="journal article" date="2011" name="Stand. Genomic Sci.">
        <title>Complete genome sequence of the gliding, heparinolytic Pedobacter saltans type strain (113).</title>
        <authorList>
            <person name="Liolios K."/>
            <person name="Sikorski J."/>
            <person name="Lu M."/>
            <person name="Nolan M."/>
            <person name="Lapidus A."/>
            <person name="Lucas S."/>
            <person name="Hammon N."/>
            <person name="Deshpande S."/>
            <person name="Cheng J.F."/>
            <person name="Tapia R."/>
            <person name="Han C."/>
            <person name="Goodwin L."/>
            <person name="Pitluck S."/>
            <person name="Huntemann M."/>
            <person name="Ivanova N."/>
            <person name="Pagani I."/>
            <person name="Mavromatis K."/>
            <person name="Ovchinikova G."/>
            <person name="Pati A."/>
            <person name="Chen A."/>
            <person name="Palaniappan K."/>
            <person name="Land M."/>
            <person name="Hauser L."/>
            <person name="Brambilla E.M."/>
            <person name="Kotsyurbenko O."/>
            <person name="Rohde M."/>
            <person name="Tindall B.J."/>
            <person name="Abt B."/>
            <person name="Goker M."/>
            <person name="Detter J.C."/>
            <person name="Woyke T."/>
            <person name="Bristow J."/>
            <person name="Eisen J.A."/>
            <person name="Markowitz V."/>
            <person name="Hugenholtz P."/>
            <person name="Klenk H.P."/>
            <person name="Kyrpides N.C."/>
        </authorList>
    </citation>
    <scope>NUCLEOTIDE SEQUENCE [LARGE SCALE GENOMIC DNA]</scope>
    <source>
        <strain evidence="8">ATCC 51119 / DSM 12145 / JCM 21818 / LMG 10337 / NBRC 100064 / NCIMB 13643</strain>
    </source>
</reference>
<dbReference type="InterPro" id="IPR013324">
    <property type="entry name" value="RNA_pol_sigma_r3/r4-like"/>
</dbReference>
<dbReference type="GO" id="GO:0006352">
    <property type="term" value="P:DNA-templated transcription initiation"/>
    <property type="evidence" value="ECO:0007669"/>
    <property type="project" value="InterPro"/>
</dbReference>
<feature type="domain" description="RNA polymerase sigma factor 70 region 4 type 2" evidence="6">
    <location>
        <begin position="110"/>
        <end position="161"/>
    </location>
</feature>
<dbReference type="NCBIfam" id="TIGR02985">
    <property type="entry name" value="Sig70_bacteroi1"/>
    <property type="match status" value="1"/>
</dbReference>
<keyword evidence="4" id="KW-0804">Transcription</keyword>
<evidence type="ECO:0000256" key="3">
    <source>
        <dbReference type="ARBA" id="ARBA00023082"/>
    </source>
</evidence>
<evidence type="ECO:0000256" key="4">
    <source>
        <dbReference type="ARBA" id="ARBA00023163"/>
    </source>
</evidence>
<keyword evidence="2" id="KW-0805">Transcription regulation</keyword>
<reference evidence="8" key="2">
    <citation type="submission" date="2011-02" db="EMBL/GenBank/DDBJ databases">
        <title>The complete genome of Pedobacter saltans DSM 12145.</title>
        <authorList>
            <consortium name="US DOE Joint Genome Institute (JGI-PGF)"/>
            <person name="Lucas S."/>
            <person name="Copeland A."/>
            <person name="Lapidus A."/>
            <person name="Bruce D."/>
            <person name="Goodwin L."/>
            <person name="Pitluck S."/>
            <person name="Kyrpides N."/>
            <person name="Mavromatis K."/>
            <person name="Pagani I."/>
            <person name="Ivanova N."/>
            <person name="Ovchinnikova G."/>
            <person name="Lu M."/>
            <person name="Detter J.C."/>
            <person name="Han C."/>
            <person name="Land M."/>
            <person name="Hauser L."/>
            <person name="Markowitz V."/>
            <person name="Cheng J.-F."/>
            <person name="Hugenholtz P."/>
            <person name="Woyke T."/>
            <person name="Wu D."/>
            <person name="Tindall B."/>
            <person name="Pomrenke H.G."/>
            <person name="Brambilla E."/>
            <person name="Klenk H.-P."/>
            <person name="Eisen J.A."/>
        </authorList>
    </citation>
    <scope>NUCLEOTIDE SEQUENCE [LARGE SCALE GENOMIC DNA]</scope>
    <source>
        <strain evidence="8">ATCC 51119 / DSM 12145 / JCM 21818 / LMG 10337 / NBRC 100064 / NCIMB 13643</strain>
    </source>
</reference>
<sequence>MQPIDKKSFEILFRTHYKLLCKTSYRIIGDADEAEDIVQQVFCLFWEQRDVLEIRQSALAYLSKWVINHSLNRIRANGNRTKREFFFGEKVYQDRNYTEEFIMLKELNAKVDRVIDELPHVCRLVFILSRYEKLSYKEIGEKLNISVKTVENHMVKALKHIRKHLSIVALIFFYLSTRGNLF</sequence>
<name>F0SCJ9_PSESL</name>
<dbReference type="InterPro" id="IPR039425">
    <property type="entry name" value="RNA_pol_sigma-70-like"/>
</dbReference>
<dbReference type="NCBIfam" id="TIGR02937">
    <property type="entry name" value="sigma70-ECF"/>
    <property type="match status" value="1"/>
</dbReference>
<dbReference type="KEGG" id="psn:Pedsa_2284"/>
<protein>
    <submittedName>
        <fullName evidence="7">RNA polymerase, sigma-24 subunit, ECF subfamily</fullName>
    </submittedName>
</protein>
<dbReference type="RefSeq" id="WP_013633319.1">
    <property type="nucleotide sequence ID" value="NC_015177.1"/>
</dbReference>
<dbReference type="AlphaFoldDB" id="F0SCJ9"/>
<dbReference type="HOGENOM" id="CLU_047691_4_0_10"/>
<dbReference type="PANTHER" id="PTHR43133">
    <property type="entry name" value="RNA POLYMERASE ECF-TYPE SIGMA FACTO"/>
    <property type="match status" value="1"/>
</dbReference>
<evidence type="ECO:0000256" key="2">
    <source>
        <dbReference type="ARBA" id="ARBA00023015"/>
    </source>
</evidence>
<dbReference type="Gene3D" id="1.10.1740.10">
    <property type="match status" value="1"/>
</dbReference>
<dbReference type="InterPro" id="IPR007627">
    <property type="entry name" value="RNA_pol_sigma70_r2"/>
</dbReference>
<keyword evidence="8" id="KW-1185">Reference proteome</keyword>
<dbReference type="OrthoDB" id="1100095at2"/>
<dbReference type="CDD" id="cd06171">
    <property type="entry name" value="Sigma70_r4"/>
    <property type="match status" value="1"/>
</dbReference>
<dbReference type="EMBL" id="CP002545">
    <property type="protein sequence ID" value="ADY52833.1"/>
    <property type="molecule type" value="Genomic_DNA"/>
</dbReference>
<gene>
    <name evidence="7" type="ordered locus">Pedsa_2284</name>
</gene>
<dbReference type="Proteomes" id="UP000000310">
    <property type="component" value="Chromosome"/>
</dbReference>
<dbReference type="InterPro" id="IPR013325">
    <property type="entry name" value="RNA_pol_sigma_r2"/>
</dbReference>
<organism evidence="7 8">
    <name type="scientific">Pseudopedobacter saltans (strain ATCC 51119 / DSM 12145 / JCM 21818 / CCUG 39354 / LMG 10337 / NBRC 100064 / NCIMB 13643)</name>
    <name type="common">Pedobacter saltans</name>
    <dbReference type="NCBI Taxonomy" id="762903"/>
    <lineage>
        <taxon>Bacteria</taxon>
        <taxon>Pseudomonadati</taxon>
        <taxon>Bacteroidota</taxon>
        <taxon>Sphingobacteriia</taxon>
        <taxon>Sphingobacteriales</taxon>
        <taxon>Sphingobacteriaceae</taxon>
        <taxon>Pseudopedobacter</taxon>
    </lineage>
</organism>
<evidence type="ECO:0000313" key="8">
    <source>
        <dbReference type="Proteomes" id="UP000000310"/>
    </source>
</evidence>
<dbReference type="Pfam" id="PF04542">
    <property type="entry name" value="Sigma70_r2"/>
    <property type="match status" value="1"/>
</dbReference>
<comment type="similarity">
    <text evidence="1">Belongs to the sigma-70 factor family. ECF subfamily.</text>
</comment>
<dbReference type="InterPro" id="IPR014284">
    <property type="entry name" value="RNA_pol_sigma-70_dom"/>
</dbReference>
<accession>F0SCJ9</accession>
<dbReference type="InterPro" id="IPR013249">
    <property type="entry name" value="RNA_pol_sigma70_r4_t2"/>
</dbReference>
<dbReference type="Pfam" id="PF08281">
    <property type="entry name" value="Sigma70_r4_2"/>
    <property type="match status" value="1"/>
</dbReference>
<dbReference type="SUPFAM" id="SSF88659">
    <property type="entry name" value="Sigma3 and sigma4 domains of RNA polymerase sigma factors"/>
    <property type="match status" value="1"/>
</dbReference>
<dbReference type="Gene3D" id="1.10.10.10">
    <property type="entry name" value="Winged helix-like DNA-binding domain superfamily/Winged helix DNA-binding domain"/>
    <property type="match status" value="1"/>
</dbReference>
<dbReference type="GO" id="GO:0016987">
    <property type="term" value="F:sigma factor activity"/>
    <property type="evidence" value="ECO:0007669"/>
    <property type="project" value="UniProtKB-KW"/>
</dbReference>
<dbReference type="eggNOG" id="COG1595">
    <property type="taxonomic scope" value="Bacteria"/>
</dbReference>
<dbReference type="STRING" id="762903.Pedsa_2284"/>
<proteinExistence type="inferred from homology"/>
<evidence type="ECO:0000256" key="1">
    <source>
        <dbReference type="ARBA" id="ARBA00010641"/>
    </source>
</evidence>
<evidence type="ECO:0000259" key="6">
    <source>
        <dbReference type="Pfam" id="PF08281"/>
    </source>
</evidence>
<evidence type="ECO:0000313" key="7">
    <source>
        <dbReference type="EMBL" id="ADY52833.1"/>
    </source>
</evidence>
<dbReference type="GO" id="GO:0003677">
    <property type="term" value="F:DNA binding"/>
    <property type="evidence" value="ECO:0007669"/>
    <property type="project" value="InterPro"/>
</dbReference>
<dbReference type="PANTHER" id="PTHR43133:SF46">
    <property type="entry name" value="RNA POLYMERASE SIGMA-70 FACTOR ECF SUBFAMILY"/>
    <property type="match status" value="1"/>
</dbReference>
<evidence type="ECO:0000259" key="5">
    <source>
        <dbReference type="Pfam" id="PF04542"/>
    </source>
</evidence>